<comment type="caution">
    <text evidence="1">The sequence shown here is derived from an EMBL/GenBank/DDBJ whole genome shotgun (WGS) entry which is preliminary data.</text>
</comment>
<gene>
    <name evidence="1" type="ORF">C8D85_1053</name>
</gene>
<sequence>MDYGTFEHDIRYSLNIAKNVYDQQNFQHTFDHLNSKRSKKR</sequence>
<evidence type="ECO:0000313" key="1">
    <source>
        <dbReference type="EMBL" id="TDR15679.1"/>
    </source>
</evidence>
<dbReference type="AlphaFoldDB" id="A0A4R6XC24"/>
<dbReference type="Proteomes" id="UP000295729">
    <property type="component" value="Unassembled WGS sequence"/>
</dbReference>
<reference evidence="1 2" key="1">
    <citation type="submission" date="2019-03" db="EMBL/GenBank/DDBJ databases">
        <title>Genomic Encyclopedia of Type Strains, Phase IV (KMG-IV): sequencing the most valuable type-strain genomes for metagenomic binning, comparative biology and taxonomic classification.</title>
        <authorList>
            <person name="Goeker M."/>
        </authorList>
    </citation>
    <scope>NUCLEOTIDE SEQUENCE [LARGE SCALE GENOMIC DNA]</scope>
    <source>
        <strain evidence="1 2">DSM 5604</strain>
    </source>
</reference>
<accession>A0A4R6XC24</accession>
<evidence type="ECO:0000313" key="2">
    <source>
        <dbReference type="Proteomes" id="UP000295729"/>
    </source>
</evidence>
<keyword evidence="2" id="KW-1185">Reference proteome</keyword>
<dbReference type="EMBL" id="SNZA01000001">
    <property type="protein sequence ID" value="TDR15679.1"/>
    <property type="molecule type" value="Genomic_DNA"/>
</dbReference>
<protein>
    <submittedName>
        <fullName evidence="1">Uncharacterized protein</fullName>
    </submittedName>
</protein>
<organism evidence="1 2">
    <name type="scientific">Marinomonas communis</name>
    <dbReference type="NCBI Taxonomy" id="28254"/>
    <lineage>
        <taxon>Bacteria</taxon>
        <taxon>Pseudomonadati</taxon>
        <taxon>Pseudomonadota</taxon>
        <taxon>Gammaproteobacteria</taxon>
        <taxon>Oceanospirillales</taxon>
        <taxon>Oceanospirillaceae</taxon>
        <taxon>Marinomonas</taxon>
    </lineage>
</organism>
<proteinExistence type="predicted"/>
<name>A0A4R6XC24_9GAMM</name>